<dbReference type="InterPro" id="IPR013824">
    <property type="entry name" value="Topo_IA_cen_sub1"/>
</dbReference>
<evidence type="ECO:0000256" key="11">
    <source>
        <dbReference type="SAM" id="MobiDB-lite"/>
    </source>
</evidence>
<dbReference type="InterPro" id="IPR000380">
    <property type="entry name" value="Topo_IA"/>
</dbReference>
<dbReference type="Gene3D" id="3.40.50.140">
    <property type="match status" value="1"/>
</dbReference>
<evidence type="ECO:0000256" key="8">
    <source>
        <dbReference type="ARBA" id="ARBA00031985"/>
    </source>
</evidence>
<dbReference type="GO" id="GO:0003917">
    <property type="term" value="F:DNA topoisomerase type I (single strand cut, ATP-independent) activity"/>
    <property type="evidence" value="ECO:0007669"/>
    <property type="project" value="UniProtKB-EC"/>
</dbReference>
<feature type="region of interest" description="Disordered" evidence="11">
    <location>
        <begin position="472"/>
        <end position="504"/>
    </location>
</feature>
<dbReference type="SMART" id="SM00436">
    <property type="entry name" value="TOP1Bc"/>
    <property type="match status" value="1"/>
</dbReference>
<protein>
    <recommendedName>
        <fullName evidence="3">DNA topoisomerase</fullName>
        <ecNumber evidence="3">5.6.2.1</ecNumber>
    </recommendedName>
    <alternativeName>
        <fullName evidence="10">Omega-protein</fullName>
    </alternativeName>
    <alternativeName>
        <fullName evidence="9">Relaxing enzyme</fullName>
    </alternativeName>
    <alternativeName>
        <fullName evidence="7">Swivelase</fullName>
    </alternativeName>
    <alternativeName>
        <fullName evidence="8">Untwisting enzyme</fullName>
    </alternativeName>
</protein>
<dbReference type="PROSITE" id="PS00396">
    <property type="entry name" value="TOPO_IA_1"/>
    <property type="match status" value="1"/>
</dbReference>
<evidence type="ECO:0000256" key="7">
    <source>
        <dbReference type="ARBA" id="ARBA00030003"/>
    </source>
</evidence>
<dbReference type="PROSITE" id="PS52039">
    <property type="entry name" value="TOPO_IA_2"/>
    <property type="match status" value="1"/>
</dbReference>
<keyword evidence="4" id="KW-0799">Topoisomerase</keyword>
<dbReference type="InterPro" id="IPR003602">
    <property type="entry name" value="Topo_IA_DNA-bd_dom"/>
</dbReference>
<reference evidence="14 15" key="1">
    <citation type="submission" date="2017-02" db="EMBL/GenBank/DDBJ databases">
        <authorList>
            <person name="Peterson S.W."/>
        </authorList>
    </citation>
    <scope>NUCLEOTIDE SEQUENCE [LARGE SCALE GENOMIC DNA]</scope>
    <source>
        <strain evidence="14 15">ATCC 17233</strain>
    </source>
</reference>
<comment type="catalytic activity">
    <reaction evidence="1">
        <text>ATP-independent breakage of single-stranded DNA, followed by passage and rejoining.</text>
        <dbReference type="EC" id="5.6.2.1"/>
    </reaction>
</comment>
<dbReference type="EC" id="5.6.2.1" evidence="3"/>
<dbReference type="PROSITE" id="PS50880">
    <property type="entry name" value="TOPRIM"/>
    <property type="match status" value="1"/>
</dbReference>
<dbReference type="Pfam" id="PF01131">
    <property type="entry name" value="Topoisom_bac"/>
    <property type="match status" value="1"/>
</dbReference>
<evidence type="ECO:0000256" key="3">
    <source>
        <dbReference type="ARBA" id="ARBA00012891"/>
    </source>
</evidence>
<dbReference type="InterPro" id="IPR023405">
    <property type="entry name" value="Topo_IA_core_domain"/>
</dbReference>
<dbReference type="GO" id="GO:0003677">
    <property type="term" value="F:DNA binding"/>
    <property type="evidence" value="ECO:0007669"/>
    <property type="project" value="UniProtKB-KW"/>
</dbReference>
<sequence length="692" mass="78266">MKKLFIAEKPSVAQEFAKALGVKGRTSNGYIEDDEHIVTWCVGHLVSMSYPEAYDINLKRWSMETIPFIPETYKYDVIPSVKKQFDIVSKLLNRDDVDTIYVCTDSGREGEYIYRLVDMQANVSDAKDKRRVWIDSQTEEEILRGIREAKPLSEYDNLSTAAYLRAKEDYLMGINFSRALSLKYSYVVKQYLGLDKCVIAVGRVMTCVLGMIVSREREIRNFVPTPFYRVLANVGNDDARFEAEWKSEKGSKYFESPLLYKENGFKTKEDAEKLVEELSQPEPVNMLVENVEKKVEKKNPPMLYNLAELQNDCSKIFKINPTDTLSVVQELYEKKLVTYPRTDARVLSTAVSKEIDKNLNGLCRYEQLGNVAQHILTQGGYKNIAKSKYVNDKQITDHYAIIPTGQGLGNLSALDGVKKGVYDLIVRRFLSIFLPPAEYQKVAVKMDRNGEKFFASAKILSKPGYLAVADRRFGQKNDTEKNGSENDNTADETKNNDKDGDSGQVANSEEFIEMVKSLKKGSILSCNGFNIKEGETSAPKRYTSGTLILAMENAGQLIEDEELRAQIKGSGIGTSATRDSIITKLINNKYIALNKKTQVVTPTFLGEIINDVVLYSVNGLLRADLTASWEKGLDMVASGTITEEEYSSKMCDYVRKYTNFVKSINNQNNMRFIFDKVAVYYTKEKKAKSKKA</sequence>
<evidence type="ECO:0000256" key="6">
    <source>
        <dbReference type="ARBA" id="ARBA00023235"/>
    </source>
</evidence>
<evidence type="ECO:0000256" key="4">
    <source>
        <dbReference type="ARBA" id="ARBA00023029"/>
    </source>
</evidence>
<dbReference type="Gene3D" id="1.10.460.10">
    <property type="entry name" value="Topoisomerase I, domain 2"/>
    <property type="match status" value="1"/>
</dbReference>
<dbReference type="SMART" id="SM00437">
    <property type="entry name" value="TOP1Ac"/>
    <property type="match status" value="1"/>
</dbReference>
<feature type="compositionally biased region" description="Basic and acidic residues" evidence="11">
    <location>
        <begin position="472"/>
        <end position="484"/>
    </location>
</feature>
<dbReference type="CDD" id="cd03362">
    <property type="entry name" value="TOPRIM_TopoIA_TopoIII"/>
    <property type="match status" value="1"/>
</dbReference>
<gene>
    <name evidence="14" type="ORF">SAMN02745110_00273</name>
</gene>
<evidence type="ECO:0000256" key="1">
    <source>
        <dbReference type="ARBA" id="ARBA00000213"/>
    </source>
</evidence>
<dbReference type="InterPro" id="IPR023406">
    <property type="entry name" value="Topo_IA_AS"/>
</dbReference>
<dbReference type="InterPro" id="IPR013825">
    <property type="entry name" value="Topo_IA_cen_sub2"/>
</dbReference>
<keyword evidence="6 14" id="KW-0413">Isomerase</keyword>
<dbReference type="GO" id="GO:0006310">
    <property type="term" value="P:DNA recombination"/>
    <property type="evidence" value="ECO:0007669"/>
    <property type="project" value="TreeGrafter"/>
</dbReference>
<proteinExistence type="inferred from homology"/>
<organism evidence="14 15">
    <name type="scientific">Eubacterium ruminantium</name>
    <dbReference type="NCBI Taxonomy" id="42322"/>
    <lineage>
        <taxon>Bacteria</taxon>
        <taxon>Bacillati</taxon>
        <taxon>Bacillota</taxon>
        <taxon>Clostridia</taxon>
        <taxon>Eubacteriales</taxon>
        <taxon>Eubacteriaceae</taxon>
        <taxon>Eubacterium</taxon>
    </lineage>
</organism>
<dbReference type="GO" id="GO:0006281">
    <property type="term" value="P:DNA repair"/>
    <property type="evidence" value="ECO:0007669"/>
    <property type="project" value="TreeGrafter"/>
</dbReference>
<dbReference type="InterPro" id="IPR003601">
    <property type="entry name" value="Topo_IA_2"/>
</dbReference>
<evidence type="ECO:0000313" key="14">
    <source>
        <dbReference type="EMBL" id="SJZ39036.1"/>
    </source>
</evidence>
<dbReference type="InterPro" id="IPR034144">
    <property type="entry name" value="TOPRIM_TopoIII"/>
</dbReference>
<dbReference type="PANTHER" id="PTHR11390">
    <property type="entry name" value="PROKARYOTIC DNA TOPOISOMERASE"/>
    <property type="match status" value="1"/>
</dbReference>
<evidence type="ECO:0000256" key="5">
    <source>
        <dbReference type="ARBA" id="ARBA00023125"/>
    </source>
</evidence>
<feature type="compositionally biased region" description="Basic and acidic residues" evidence="11">
    <location>
        <begin position="491"/>
        <end position="501"/>
    </location>
</feature>
<dbReference type="Gene3D" id="2.70.20.10">
    <property type="entry name" value="Topoisomerase I, domain 3"/>
    <property type="match status" value="1"/>
</dbReference>
<evidence type="ECO:0000256" key="2">
    <source>
        <dbReference type="ARBA" id="ARBA00009446"/>
    </source>
</evidence>
<keyword evidence="5" id="KW-0238">DNA-binding</keyword>
<dbReference type="Proteomes" id="UP000189857">
    <property type="component" value="Unassembled WGS sequence"/>
</dbReference>
<evidence type="ECO:0000256" key="9">
    <source>
        <dbReference type="ARBA" id="ARBA00032235"/>
    </source>
</evidence>
<evidence type="ECO:0000259" key="12">
    <source>
        <dbReference type="PROSITE" id="PS50880"/>
    </source>
</evidence>
<comment type="similarity">
    <text evidence="2">Belongs to the type IA topoisomerase family.</text>
</comment>
<feature type="domain" description="Toprim" evidence="12">
    <location>
        <begin position="2"/>
        <end position="136"/>
    </location>
</feature>
<feature type="domain" description="Topo IA-type catalytic" evidence="13">
    <location>
        <begin position="155"/>
        <end position="658"/>
    </location>
</feature>
<dbReference type="Pfam" id="PF01751">
    <property type="entry name" value="Toprim"/>
    <property type="match status" value="1"/>
</dbReference>
<dbReference type="SUPFAM" id="SSF56712">
    <property type="entry name" value="Prokaryotic type I DNA topoisomerase"/>
    <property type="match status" value="1"/>
</dbReference>
<dbReference type="InterPro" id="IPR013826">
    <property type="entry name" value="Topo_IA_cen_sub3"/>
</dbReference>
<evidence type="ECO:0000256" key="10">
    <source>
        <dbReference type="ARBA" id="ARBA00032877"/>
    </source>
</evidence>
<dbReference type="Gene3D" id="1.10.290.10">
    <property type="entry name" value="Topoisomerase I, domain 4"/>
    <property type="match status" value="1"/>
</dbReference>
<dbReference type="InterPro" id="IPR006171">
    <property type="entry name" value="TOPRIM_dom"/>
</dbReference>
<dbReference type="PANTHER" id="PTHR11390:SF21">
    <property type="entry name" value="DNA TOPOISOMERASE 3-ALPHA"/>
    <property type="match status" value="1"/>
</dbReference>
<evidence type="ECO:0000259" key="13">
    <source>
        <dbReference type="PROSITE" id="PS52039"/>
    </source>
</evidence>
<dbReference type="PRINTS" id="PR00417">
    <property type="entry name" value="PRTPISMRASEI"/>
</dbReference>
<dbReference type="GO" id="GO:0043597">
    <property type="term" value="C:cytoplasmic replication fork"/>
    <property type="evidence" value="ECO:0007669"/>
    <property type="project" value="TreeGrafter"/>
</dbReference>
<dbReference type="GO" id="GO:0006265">
    <property type="term" value="P:DNA topological change"/>
    <property type="evidence" value="ECO:0007669"/>
    <property type="project" value="InterPro"/>
</dbReference>
<dbReference type="SMART" id="SM00493">
    <property type="entry name" value="TOPRIM"/>
    <property type="match status" value="1"/>
</dbReference>
<dbReference type="InterPro" id="IPR013497">
    <property type="entry name" value="Topo_IA_cen"/>
</dbReference>
<accession>A0A1T4K9G1</accession>
<dbReference type="AlphaFoldDB" id="A0A1T4K9G1"/>
<name>A0A1T4K9G1_9FIRM</name>
<keyword evidence="15" id="KW-1185">Reference proteome</keyword>
<evidence type="ECO:0000313" key="15">
    <source>
        <dbReference type="Proteomes" id="UP000189857"/>
    </source>
</evidence>
<dbReference type="EMBL" id="FUXA01000003">
    <property type="protein sequence ID" value="SJZ39036.1"/>
    <property type="molecule type" value="Genomic_DNA"/>
</dbReference>